<dbReference type="KEGG" id="cdrk:B9W14_02605"/>
<proteinExistence type="predicted"/>
<evidence type="ECO:0000313" key="2">
    <source>
        <dbReference type="EMBL" id="AWI03427.1"/>
    </source>
</evidence>
<keyword evidence="1" id="KW-1133">Transmembrane helix</keyword>
<evidence type="ECO:0000313" key="3">
    <source>
        <dbReference type="Proteomes" id="UP000244910"/>
    </source>
</evidence>
<name>A0A2U8DL38_9CLOT</name>
<dbReference type="EMBL" id="CP020953">
    <property type="protein sequence ID" value="AWI03427.1"/>
    <property type="molecule type" value="Genomic_DNA"/>
</dbReference>
<protein>
    <submittedName>
        <fullName evidence="2">Uncharacterized protein</fullName>
    </submittedName>
</protein>
<gene>
    <name evidence="2" type="ORF">B9W14_02605</name>
</gene>
<evidence type="ECO:0000256" key="1">
    <source>
        <dbReference type="SAM" id="Phobius"/>
    </source>
</evidence>
<keyword evidence="1" id="KW-0472">Membrane</keyword>
<dbReference type="Proteomes" id="UP000244910">
    <property type="component" value="Chromosome"/>
</dbReference>
<reference evidence="3" key="1">
    <citation type="submission" date="2017-04" db="EMBL/GenBank/DDBJ databases">
        <authorList>
            <person name="Song Y."/>
            <person name="Cho B.-K."/>
        </authorList>
    </citation>
    <scope>NUCLEOTIDE SEQUENCE [LARGE SCALE GENOMIC DNA]</scope>
    <source>
        <strain evidence="3">SL1</strain>
    </source>
</reference>
<feature type="transmembrane region" description="Helical" evidence="1">
    <location>
        <begin position="7"/>
        <end position="27"/>
    </location>
</feature>
<organism evidence="2 3">
    <name type="scientific">Clostridium drakei</name>
    <dbReference type="NCBI Taxonomy" id="332101"/>
    <lineage>
        <taxon>Bacteria</taxon>
        <taxon>Bacillati</taxon>
        <taxon>Bacillota</taxon>
        <taxon>Clostridia</taxon>
        <taxon>Eubacteriales</taxon>
        <taxon>Clostridiaceae</taxon>
        <taxon>Clostridium</taxon>
    </lineage>
</organism>
<feature type="transmembrane region" description="Helical" evidence="1">
    <location>
        <begin position="39"/>
        <end position="59"/>
    </location>
</feature>
<keyword evidence="3" id="KW-1185">Reference proteome</keyword>
<dbReference type="AlphaFoldDB" id="A0A2U8DL38"/>
<dbReference type="RefSeq" id="WP_032078955.1">
    <property type="nucleotide sequence ID" value="NZ_CP020953.1"/>
</dbReference>
<keyword evidence="1" id="KW-0812">Transmembrane</keyword>
<sequence length="92" mass="10055">MKSKKKTLDIVGLVLNLVPFAGMLPVLLKINLGYPLQQIVVLVNMLCLLAAFLISVTLIRKKETRSLVVIISTVISGLYIAFGVVLVCVIIF</sequence>
<feature type="transmembrane region" description="Helical" evidence="1">
    <location>
        <begin position="66"/>
        <end position="91"/>
    </location>
</feature>
<accession>A0A2U8DL38</accession>